<name>A0AAV7QYV3_PLEWA</name>
<dbReference type="Gene3D" id="3.30.70.1820">
    <property type="entry name" value="L1 transposable element, RRM domain"/>
    <property type="match status" value="1"/>
</dbReference>
<keyword evidence="3" id="KW-1185">Reference proteome</keyword>
<proteinExistence type="predicted"/>
<dbReference type="Gene3D" id="1.20.5.340">
    <property type="match status" value="1"/>
</dbReference>
<sequence length="220" mass="24224">MAVLRGASAGRREPETPSHGNCLFPTLEDTICFYGCSGIWRHRRTDVSQGNTLEQYTTLVHLPQRHVRPGGEDGQSVARTVEKPSQAEILAAIQGSRVALEGKIETLAVEVNLLRADLRKVSDKVKVVEGSIMELQTEVGALRKQMVQPNSMVRRLEASLEDAEGCSLRNNIRLMGFLEREVGSATETFVENWIKDVLQPVGLSRVFVIEQAHGALVAPP</sequence>
<protein>
    <submittedName>
        <fullName evidence="2">Uncharacterized protein</fullName>
    </submittedName>
</protein>
<comment type="caution">
    <text evidence="2">The sequence shown here is derived from an EMBL/GenBank/DDBJ whole genome shotgun (WGS) entry which is preliminary data.</text>
</comment>
<evidence type="ECO:0000256" key="1">
    <source>
        <dbReference type="SAM" id="MobiDB-lite"/>
    </source>
</evidence>
<feature type="region of interest" description="Disordered" evidence="1">
    <location>
        <begin position="1"/>
        <end position="20"/>
    </location>
</feature>
<gene>
    <name evidence="2" type="ORF">NDU88_010759</name>
</gene>
<accession>A0AAV7QYV3</accession>
<dbReference type="EMBL" id="JANPWB010000010">
    <property type="protein sequence ID" value="KAJ1144461.1"/>
    <property type="molecule type" value="Genomic_DNA"/>
</dbReference>
<dbReference type="Proteomes" id="UP001066276">
    <property type="component" value="Chromosome 6"/>
</dbReference>
<evidence type="ECO:0000313" key="3">
    <source>
        <dbReference type="Proteomes" id="UP001066276"/>
    </source>
</evidence>
<organism evidence="2 3">
    <name type="scientific">Pleurodeles waltl</name>
    <name type="common">Iberian ribbed newt</name>
    <dbReference type="NCBI Taxonomy" id="8319"/>
    <lineage>
        <taxon>Eukaryota</taxon>
        <taxon>Metazoa</taxon>
        <taxon>Chordata</taxon>
        <taxon>Craniata</taxon>
        <taxon>Vertebrata</taxon>
        <taxon>Euteleostomi</taxon>
        <taxon>Amphibia</taxon>
        <taxon>Batrachia</taxon>
        <taxon>Caudata</taxon>
        <taxon>Salamandroidea</taxon>
        <taxon>Salamandridae</taxon>
        <taxon>Pleurodelinae</taxon>
        <taxon>Pleurodeles</taxon>
    </lineage>
</organism>
<dbReference type="AlphaFoldDB" id="A0AAV7QYV3"/>
<evidence type="ECO:0000313" key="2">
    <source>
        <dbReference type="EMBL" id="KAJ1144461.1"/>
    </source>
</evidence>
<reference evidence="2" key="1">
    <citation type="journal article" date="2022" name="bioRxiv">
        <title>Sequencing and chromosome-scale assembly of the giantPleurodeles waltlgenome.</title>
        <authorList>
            <person name="Brown T."/>
            <person name="Elewa A."/>
            <person name="Iarovenko S."/>
            <person name="Subramanian E."/>
            <person name="Araus A.J."/>
            <person name="Petzold A."/>
            <person name="Susuki M."/>
            <person name="Suzuki K.-i.T."/>
            <person name="Hayashi T."/>
            <person name="Toyoda A."/>
            <person name="Oliveira C."/>
            <person name="Osipova E."/>
            <person name="Leigh N.D."/>
            <person name="Simon A."/>
            <person name="Yun M.H."/>
        </authorList>
    </citation>
    <scope>NUCLEOTIDE SEQUENCE</scope>
    <source>
        <strain evidence="2">20211129_DDA</strain>
        <tissue evidence="2">Liver</tissue>
    </source>
</reference>